<organism evidence="12 13">
    <name type="scientific">Coniosporium apollinis</name>
    <dbReference type="NCBI Taxonomy" id="61459"/>
    <lineage>
        <taxon>Eukaryota</taxon>
        <taxon>Fungi</taxon>
        <taxon>Dikarya</taxon>
        <taxon>Ascomycota</taxon>
        <taxon>Pezizomycotina</taxon>
        <taxon>Dothideomycetes</taxon>
        <taxon>Dothideomycetes incertae sedis</taxon>
        <taxon>Coniosporium</taxon>
    </lineage>
</organism>
<keyword evidence="6" id="KW-0333">Golgi apparatus</keyword>
<gene>
    <name evidence="12" type="ORF">H2201_005196</name>
</gene>
<keyword evidence="13" id="KW-1185">Reference proteome</keyword>
<dbReference type="InterPro" id="IPR009316">
    <property type="entry name" value="COG2"/>
</dbReference>
<evidence type="ECO:0000256" key="6">
    <source>
        <dbReference type="ARBA" id="ARBA00023034"/>
    </source>
</evidence>
<keyword evidence="5" id="KW-0653">Protein transport</keyword>
<evidence type="ECO:0000313" key="12">
    <source>
        <dbReference type="EMBL" id="KAJ9664448.1"/>
    </source>
</evidence>
<feature type="region of interest" description="Disordered" evidence="10">
    <location>
        <begin position="165"/>
        <end position="190"/>
    </location>
</feature>
<sequence>MSKFYLNDTPGSTSSSSSLDLPYPAPLPRSDFLSPDFSPSTYLSTLRNRHQTLEDLRAELRSRSQLLSRELLDLVNAHYSDFLSLGSSLTGGDEKVEEVRVGLLGFRKEVDVLKRRVEERRGGVEGLVRERMGVRRQVAVGRALLEVNTRLEELEEGLMVESAGRANKVRDGQDAADVSDSEELSDEDEEDEAGGAAFMSLLKLQRHTQQYTVIQQLAEHIGLDHPFLVAQKSRMTRVRSALLLDLSAALKQAYAAGEAGQRRVMNIMAMYRDMDEAREAIAILKGVNKRR</sequence>
<evidence type="ECO:0000256" key="1">
    <source>
        <dbReference type="ARBA" id="ARBA00004395"/>
    </source>
</evidence>
<feature type="compositionally biased region" description="Acidic residues" evidence="10">
    <location>
        <begin position="177"/>
        <end position="190"/>
    </location>
</feature>
<comment type="similarity">
    <text evidence="2">Belongs to the COG2 family.</text>
</comment>
<evidence type="ECO:0000256" key="5">
    <source>
        <dbReference type="ARBA" id="ARBA00022927"/>
    </source>
</evidence>
<proteinExistence type="inferred from homology"/>
<keyword evidence="9" id="KW-0175">Coiled coil</keyword>
<evidence type="ECO:0000313" key="13">
    <source>
        <dbReference type="Proteomes" id="UP001172684"/>
    </source>
</evidence>
<comment type="caution">
    <text evidence="12">The sequence shown here is derived from an EMBL/GenBank/DDBJ whole genome shotgun (WGS) entry which is preliminary data.</text>
</comment>
<evidence type="ECO:0000256" key="3">
    <source>
        <dbReference type="ARBA" id="ARBA00020977"/>
    </source>
</evidence>
<evidence type="ECO:0000256" key="10">
    <source>
        <dbReference type="SAM" id="MobiDB-lite"/>
    </source>
</evidence>
<keyword evidence="7" id="KW-0472">Membrane</keyword>
<evidence type="ECO:0000256" key="2">
    <source>
        <dbReference type="ARBA" id="ARBA00007603"/>
    </source>
</evidence>
<evidence type="ECO:0000256" key="8">
    <source>
        <dbReference type="ARBA" id="ARBA00031344"/>
    </source>
</evidence>
<dbReference type="InterPro" id="IPR024602">
    <property type="entry name" value="COG_su2_N"/>
</dbReference>
<evidence type="ECO:0000259" key="11">
    <source>
        <dbReference type="Pfam" id="PF06148"/>
    </source>
</evidence>
<dbReference type="Pfam" id="PF06148">
    <property type="entry name" value="COG2_N"/>
    <property type="match status" value="1"/>
</dbReference>
<keyword evidence="4" id="KW-0813">Transport</keyword>
<accession>A0ABQ9NQI5</accession>
<name>A0ABQ9NQI5_9PEZI</name>
<evidence type="ECO:0000256" key="9">
    <source>
        <dbReference type="SAM" id="Coils"/>
    </source>
</evidence>
<feature type="domain" description="Conserved oligomeric Golgi complex subunit 2 N-terminal" evidence="11">
    <location>
        <begin position="28"/>
        <end position="100"/>
    </location>
</feature>
<feature type="coiled-coil region" evidence="9">
    <location>
        <begin position="43"/>
        <end position="70"/>
    </location>
</feature>
<reference evidence="12" key="1">
    <citation type="submission" date="2022-10" db="EMBL/GenBank/DDBJ databases">
        <title>Culturing micro-colonial fungi from biological soil crusts in the Mojave desert and describing Neophaeococcomyces mojavensis, and introducing the new genera and species Taxawa tesnikishii.</title>
        <authorList>
            <person name="Kurbessoian T."/>
            <person name="Stajich J.E."/>
        </authorList>
    </citation>
    <scope>NUCLEOTIDE SEQUENCE</scope>
    <source>
        <strain evidence="12">TK_1</strain>
    </source>
</reference>
<dbReference type="Proteomes" id="UP001172684">
    <property type="component" value="Unassembled WGS sequence"/>
</dbReference>
<feature type="compositionally biased region" description="Low complexity" evidence="10">
    <location>
        <begin position="10"/>
        <end position="21"/>
    </location>
</feature>
<protein>
    <recommendedName>
        <fullName evidence="3">Conserved oligomeric Golgi complex subunit 2</fullName>
    </recommendedName>
    <alternativeName>
        <fullName evidence="8">Component of oligomeric Golgi complex 2</fullName>
    </alternativeName>
</protein>
<feature type="region of interest" description="Disordered" evidence="10">
    <location>
        <begin position="1"/>
        <end position="21"/>
    </location>
</feature>
<dbReference type="PANTHER" id="PTHR12961:SF0">
    <property type="entry name" value="CONSERVED OLIGOMERIC GOLGI COMPLEX SUBUNIT 2"/>
    <property type="match status" value="1"/>
</dbReference>
<dbReference type="PANTHER" id="PTHR12961">
    <property type="entry name" value="CONSERVED OLIGOMERIC GOLGI COMPLEX COMPONENT 2"/>
    <property type="match status" value="1"/>
</dbReference>
<evidence type="ECO:0000256" key="7">
    <source>
        <dbReference type="ARBA" id="ARBA00023136"/>
    </source>
</evidence>
<dbReference type="EMBL" id="JAPDRL010000037">
    <property type="protein sequence ID" value="KAJ9664448.1"/>
    <property type="molecule type" value="Genomic_DNA"/>
</dbReference>
<comment type="subcellular location">
    <subcellularLocation>
        <location evidence="1">Golgi apparatus membrane</location>
        <topology evidence="1">Peripheral membrane protein</topology>
    </subcellularLocation>
</comment>
<evidence type="ECO:0000256" key="4">
    <source>
        <dbReference type="ARBA" id="ARBA00022448"/>
    </source>
</evidence>